<gene>
    <name evidence="6" type="ORF">PMAYCL1PPCAC_22545</name>
</gene>
<organism evidence="6 7">
    <name type="scientific">Pristionchus mayeri</name>
    <dbReference type="NCBI Taxonomy" id="1317129"/>
    <lineage>
        <taxon>Eukaryota</taxon>
        <taxon>Metazoa</taxon>
        <taxon>Ecdysozoa</taxon>
        <taxon>Nematoda</taxon>
        <taxon>Chromadorea</taxon>
        <taxon>Rhabditida</taxon>
        <taxon>Rhabditina</taxon>
        <taxon>Diplogasteromorpha</taxon>
        <taxon>Diplogasteroidea</taxon>
        <taxon>Neodiplogasteridae</taxon>
        <taxon>Pristionchus</taxon>
    </lineage>
</organism>
<name>A0AAN5I5Q8_9BILA</name>
<comment type="caution">
    <text evidence="6">The sequence shown here is derived from an EMBL/GenBank/DDBJ whole genome shotgun (WGS) entry which is preliminary data.</text>
</comment>
<keyword evidence="3 4" id="KW-0378">Hydrolase</keyword>
<dbReference type="PROSITE" id="PS00122">
    <property type="entry name" value="CARBOXYLESTERASE_B_1"/>
    <property type="match status" value="1"/>
</dbReference>
<dbReference type="InterPro" id="IPR029058">
    <property type="entry name" value="AB_hydrolase_fold"/>
</dbReference>
<protein>
    <recommendedName>
        <fullName evidence="4">Carboxylic ester hydrolase</fullName>
        <ecNumber evidence="4">3.1.1.-</ecNumber>
    </recommendedName>
</protein>
<dbReference type="PANTHER" id="PTHR45580">
    <property type="entry name" value="PROTEIN CBG05369"/>
    <property type="match status" value="1"/>
</dbReference>
<sequence>HTSYGAVRGYEYRTQSGFIGEIFKKIPYAAAPIGRRRWSKPVPPESWNYTLDGTFFGPACAQHDAFWSGGGRALSEDCLTLNIYTSIQCRESNASCPVVVYVHGGSALFGGTSEFPDETLISNFAMQGVIMVTVGYRLGVFGMMALGDDKALPANLAIHDVIESLRFIRREIHRFGGDKNQVCVMGNSTGATIVLALVFSPGINKSGEIPLFTRAIVMSTSAIFEDEAKQVNRSVKVAAHLGVMRTNNIKIRYTLFRPFREVLAGAWEVGGPDPFSLTHISGIPVAGELMPIHNMKELRENQKNHMSQLANSP</sequence>
<accession>A0AAN5I5Q8</accession>
<dbReference type="Gene3D" id="3.40.50.1820">
    <property type="entry name" value="alpha/beta hydrolase"/>
    <property type="match status" value="1"/>
</dbReference>
<proteinExistence type="inferred from homology"/>
<dbReference type="InterPro" id="IPR019826">
    <property type="entry name" value="Carboxylesterase_B_AS"/>
</dbReference>
<evidence type="ECO:0000256" key="1">
    <source>
        <dbReference type="ARBA" id="ARBA00005964"/>
    </source>
</evidence>
<dbReference type="GO" id="GO:0052689">
    <property type="term" value="F:carboxylic ester hydrolase activity"/>
    <property type="evidence" value="ECO:0007669"/>
    <property type="project" value="UniProtKB-KW"/>
</dbReference>
<dbReference type="Pfam" id="PF00135">
    <property type="entry name" value="COesterase"/>
    <property type="match status" value="1"/>
</dbReference>
<keyword evidence="7" id="KW-1185">Reference proteome</keyword>
<feature type="non-terminal residue" evidence="6">
    <location>
        <position position="313"/>
    </location>
</feature>
<dbReference type="SUPFAM" id="SSF53474">
    <property type="entry name" value="alpha/beta-Hydrolases"/>
    <property type="match status" value="1"/>
</dbReference>
<keyword evidence="2" id="KW-0719">Serine esterase</keyword>
<evidence type="ECO:0000256" key="4">
    <source>
        <dbReference type="RuleBase" id="RU361235"/>
    </source>
</evidence>
<evidence type="ECO:0000256" key="3">
    <source>
        <dbReference type="ARBA" id="ARBA00022801"/>
    </source>
</evidence>
<evidence type="ECO:0000313" key="7">
    <source>
        <dbReference type="Proteomes" id="UP001328107"/>
    </source>
</evidence>
<evidence type="ECO:0000256" key="2">
    <source>
        <dbReference type="ARBA" id="ARBA00022487"/>
    </source>
</evidence>
<dbReference type="AlphaFoldDB" id="A0AAN5I5Q8"/>
<feature type="non-terminal residue" evidence="6">
    <location>
        <position position="1"/>
    </location>
</feature>
<reference evidence="7" key="1">
    <citation type="submission" date="2022-10" db="EMBL/GenBank/DDBJ databases">
        <title>Genome assembly of Pristionchus species.</title>
        <authorList>
            <person name="Yoshida K."/>
            <person name="Sommer R.J."/>
        </authorList>
    </citation>
    <scope>NUCLEOTIDE SEQUENCE [LARGE SCALE GENOMIC DNA]</scope>
    <source>
        <strain evidence="7">RS5460</strain>
    </source>
</reference>
<evidence type="ECO:0000313" key="6">
    <source>
        <dbReference type="EMBL" id="GMR52350.1"/>
    </source>
</evidence>
<dbReference type="EMBL" id="BTRK01000005">
    <property type="protein sequence ID" value="GMR52350.1"/>
    <property type="molecule type" value="Genomic_DNA"/>
</dbReference>
<evidence type="ECO:0000259" key="5">
    <source>
        <dbReference type="Pfam" id="PF00135"/>
    </source>
</evidence>
<feature type="domain" description="Carboxylesterase type B" evidence="5">
    <location>
        <begin position="1"/>
        <end position="303"/>
    </location>
</feature>
<dbReference type="EC" id="3.1.1.-" evidence="4"/>
<dbReference type="Proteomes" id="UP001328107">
    <property type="component" value="Unassembled WGS sequence"/>
</dbReference>
<comment type="similarity">
    <text evidence="1 4">Belongs to the type-B carboxylesterase/lipase family.</text>
</comment>
<dbReference type="PANTHER" id="PTHR45580:SF6">
    <property type="entry name" value="CARBOXYLESTERASE TYPE B DOMAIN-CONTAINING PROTEIN"/>
    <property type="match status" value="1"/>
</dbReference>
<dbReference type="InterPro" id="IPR002018">
    <property type="entry name" value="CarbesteraseB"/>
</dbReference>